<dbReference type="GO" id="GO:0008168">
    <property type="term" value="F:methyltransferase activity"/>
    <property type="evidence" value="ECO:0007669"/>
    <property type="project" value="UniProtKB-KW"/>
</dbReference>
<keyword evidence="1" id="KW-0808">Transferase</keyword>
<evidence type="ECO:0000313" key="2">
    <source>
        <dbReference type="Proteomes" id="UP001595909"/>
    </source>
</evidence>
<accession>A0ABV9RI93</accession>
<reference evidence="2" key="1">
    <citation type="journal article" date="2019" name="Int. J. Syst. Evol. Microbiol.">
        <title>The Global Catalogue of Microorganisms (GCM) 10K type strain sequencing project: providing services to taxonomists for standard genome sequencing and annotation.</title>
        <authorList>
            <consortium name="The Broad Institute Genomics Platform"/>
            <consortium name="The Broad Institute Genome Sequencing Center for Infectious Disease"/>
            <person name="Wu L."/>
            <person name="Ma J."/>
        </authorList>
    </citation>
    <scope>NUCLEOTIDE SEQUENCE [LARGE SCALE GENOMIC DNA]</scope>
    <source>
        <strain evidence="2">CCUG 50347</strain>
    </source>
</reference>
<gene>
    <name evidence="1" type="ORF">ACFPEL_16060</name>
</gene>
<proteinExistence type="predicted"/>
<sequence length="260" mass="27745">MAEEERANAARVYDYMLGGAHNLGSDRDTARALLADFPWLQRIAWENRGFLARAVRFCLDQGVEQFLDLGSGAPTVGNVHEIARARRPGARIAYVDIEPVAVEHAHELLAEVDGVTATRADLRRPADVLASPGVADLLDFSRPVAVLVVAALHFVAPDDDIAAVLAAYRSVLAPGSLVVVSHGSADQDDPELAAAMDTITAVMAASETPAYSRTRRELADLFADDPGLELLPPGLVDVTAWPAPEQREPVGVYAAVARVP</sequence>
<dbReference type="EC" id="2.1.1.-" evidence="1"/>
<organism evidence="1 2">
    <name type="scientific">Actinomycetospora chibensis</name>
    <dbReference type="NCBI Taxonomy" id="663606"/>
    <lineage>
        <taxon>Bacteria</taxon>
        <taxon>Bacillati</taxon>
        <taxon>Actinomycetota</taxon>
        <taxon>Actinomycetes</taxon>
        <taxon>Pseudonocardiales</taxon>
        <taxon>Pseudonocardiaceae</taxon>
        <taxon>Actinomycetospora</taxon>
    </lineage>
</organism>
<dbReference type="CDD" id="cd02440">
    <property type="entry name" value="AdoMet_MTases"/>
    <property type="match status" value="1"/>
</dbReference>
<dbReference type="Proteomes" id="UP001595909">
    <property type="component" value="Unassembled WGS sequence"/>
</dbReference>
<keyword evidence="2" id="KW-1185">Reference proteome</keyword>
<dbReference type="PIRSF" id="PIRSF017393">
    <property type="entry name" value="MTase_SAV2177"/>
    <property type="match status" value="1"/>
</dbReference>
<dbReference type="GO" id="GO:0032259">
    <property type="term" value="P:methylation"/>
    <property type="evidence" value="ECO:0007669"/>
    <property type="project" value="UniProtKB-KW"/>
</dbReference>
<comment type="caution">
    <text evidence="1">The sequence shown here is derived from an EMBL/GenBank/DDBJ whole genome shotgun (WGS) entry which is preliminary data.</text>
</comment>
<protein>
    <submittedName>
        <fullName evidence="1">SAM-dependent methyltransferase</fullName>
        <ecNumber evidence="1">2.1.1.-</ecNumber>
    </submittedName>
</protein>
<name>A0ABV9RI93_9PSEU</name>
<dbReference type="EMBL" id="JBHSIM010000036">
    <property type="protein sequence ID" value="MFC4833929.1"/>
    <property type="molecule type" value="Genomic_DNA"/>
</dbReference>
<keyword evidence="1" id="KW-0489">Methyltransferase</keyword>
<dbReference type="SUPFAM" id="SSF53335">
    <property type="entry name" value="S-adenosyl-L-methionine-dependent methyltransferases"/>
    <property type="match status" value="1"/>
</dbReference>
<evidence type="ECO:0000313" key="1">
    <source>
        <dbReference type="EMBL" id="MFC4833929.1"/>
    </source>
</evidence>
<dbReference type="RefSeq" id="WP_274188039.1">
    <property type="nucleotide sequence ID" value="NZ_BAABHN010000036.1"/>
</dbReference>
<dbReference type="Pfam" id="PF04672">
    <property type="entry name" value="Methyltransf_19"/>
    <property type="match status" value="1"/>
</dbReference>
<dbReference type="Gene3D" id="3.40.50.150">
    <property type="entry name" value="Vaccinia Virus protein VP39"/>
    <property type="match status" value="1"/>
</dbReference>
<dbReference type="InterPro" id="IPR029063">
    <property type="entry name" value="SAM-dependent_MTases_sf"/>
</dbReference>
<dbReference type="InterPro" id="IPR006764">
    <property type="entry name" value="SAM_dep_MeTrfase_SAV2177_type"/>
</dbReference>